<dbReference type="PANTHER" id="PTHR35797">
    <property type="entry name" value="PROTEASE-RELATED"/>
    <property type="match status" value="1"/>
</dbReference>
<dbReference type="Proteomes" id="UP001595850">
    <property type="component" value="Unassembled WGS sequence"/>
</dbReference>
<dbReference type="InterPro" id="IPR042150">
    <property type="entry name" value="MmRce1-like"/>
</dbReference>
<dbReference type="InterPro" id="IPR003675">
    <property type="entry name" value="Rce1/LyrA-like_dom"/>
</dbReference>
<sequence length="287" mass="29859">MTGLSAPVRVMRARPVISFTVMAYLLSWGVWLPLLAARQGCGAVHAPQWLHLAGSLGPLVAGVVMSAVVGGRAAVADLARRCLPRSGTRRWVTLAVLGPAGAFAVAALVCAAVGQVPDLAGTGGSEEFPELPLAVFWLANIVFYGFGEEVGWRGFALPYLQRRRSALSSSMVVAAIWAGWHLPLFGISAGLRDMPAIGLVGWAASIVTGSVVCTWLYNSSGGSLLALALFHGVLDIFINSPVKAALLPSVMSAAVIALALWIPRRYGPTDLAAVSRHTIPAAATTGA</sequence>
<feature type="transmembrane region" description="Helical" evidence="1">
    <location>
        <begin position="16"/>
        <end position="37"/>
    </location>
</feature>
<reference evidence="4" key="1">
    <citation type="journal article" date="2019" name="Int. J. Syst. Evol. Microbiol.">
        <title>The Global Catalogue of Microorganisms (GCM) 10K type strain sequencing project: providing services to taxonomists for standard genome sequencing and annotation.</title>
        <authorList>
            <consortium name="The Broad Institute Genomics Platform"/>
            <consortium name="The Broad Institute Genome Sequencing Center for Infectious Disease"/>
            <person name="Wu L."/>
            <person name="Ma J."/>
        </authorList>
    </citation>
    <scope>NUCLEOTIDE SEQUENCE [LARGE SCALE GENOMIC DNA]</scope>
    <source>
        <strain evidence="4">TBRC 4489</strain>
    </source>
</reference>
<keyword evidence="1" id="KW-1133">Transmembrane helix</keyword>
<protein>
    <submittedName>
        <fullName evidence="3">CPBP family intramembrane glutamic endopeptidase</fullName>
        <ecNumber evidence="3">3.4.-.-</ecNumber>
    </submittedName>
</protein>
<comment type="caution">
    <text evidence="3">The sequence shown here is derived from an EMBL/GenBank/DDBJ whole genome shotgun (WGS) entry which is preliminary data.</text>
</comment>
<dbReference type="EMBL" id="JBHSBM010000059">
    <property type="protein sequence ID" value="MFC4062756.1"/>
    <property type="molecule type" value="Genomic_DNA"/>
</dbReference>
<feature type="transmembrane region" description="Helical" evidence="1">
    <location>
        <begin position="49"/>
        <end position="70"/>
    </location>
</feature>
<feature type="transmembrane region" description="Helical" evidence="1">
    <location>
        <begin position="196"/>
        <end position="217"/>
    </location>
</feature>
<proteinExistence type="predicted"/>
<keyword evidence="1" id="KW-0812">Transmembrane</keyword>
<dbReference type="RefSeq" id="WP_377294159.1">
    <property type="nucleotide sequence ID" value="NZ_JBHSBM010000059.1"/>
</dbReference>
<evidence type="ECO:0000313" key="3">
    <source>
        <dbReference type="EMBL" id="MFC4062756.1"/>
    </source>
</evidence>
<feature type="transmembrane region" description="Helical" evidence="1">
    <location>
        <begin position="167"/>
        <end position="190"/>
    </location>
</feature>
<evidence type="ECO:0000313" key="4">
    <source>
        <dbReference type="Proteomes" id="UP001595850"/>
    </source>
</evidence>
<feature type="transmembrane region" description="Helical" evidence="1">
    <location>
        <begin position="91"/>
        <end position="114"/>
    </location>
</feature>
<feature type="transmembrane region" description="Helical" evidence="1">
    <location>
        <begin position="134"/>
        <end position="155"/>
    </location>
</feature>
<gene>
    <name evidence="3" type="ORF">ACFOWE_31065</name>
</gene>
<keyword evidence="1" id="KW-0472">Membrane</keyword>
<feature type="domain" description="CAAX prenyl protease 2/Lysostaphin resistance protein A-like" evidence="2">
    <location>
        <begin position="133"/>
        <end position="236"/>
    </location>
</feature>
<dbReference type="PANTHER" id="PTHR35797:SF1">
    <property type="entry name" value="PROTEASE"/>
    <property type="match status" value="1"/>
</dbReference>
<keyword evidence="4" id="KW-1185">Reference proteome</keyword>
<organism evidence="3 4">
    <name type="scientific">Planomonospora corallina</name>
    <dbReference type="NCBI Taxonomy" id="1806052"/>
    <lineage>
        <taxon>Bacteria</taxon>
        <taxon>Bacillati</taxon>
        <taxon>Actinomycetota</taxon>
        <taxon>Actinomycetes</taxon>
        <taxon>Streptosporangiales</taxon>
        <taxon>Streptosporangiaceae</taxon>
        <taxon>Planomonospora</taxon>
    </lineage>
</organism>
<dbReference type="GO" id="GO:0016787">
    <property type="term" value="F:hydrolase activity"/>
    <property type="evidence" value="ECO:0007669"/>
    <property type="project" value="UniProtKB-KW"/>
</dbReference>
<keyword evidence="3" id="KW-0378">Hydrolase</keyword>
<dbReference type="EC" id="3.4.-.-" evidence="3"/>
<feature type="transmembrane region" description="Helical" evidence="1">
    <location>
        <begin position="244"/>
        <end position="262"/>
    </location>
</feature>
<name>A0ABV8IHS6_9ACTN</name>
<accession>A0ABV8IHS6</accession>
<dbReference type="Pfam" id="PF02517">
    <property type="entry name" value="Rce1-like"/>
    <property type="match status" value="1"/>
</dbReference>
<evidence type="ECO:0000256" key="1">
    <source>
        <dbReference type="SAM" id="Phobius"/>
    </source>
</evidence>
<evidence type="ECO:0000259" key="2">
    <source>
        <dbReference type="Pfam" id="PF02517"/>
    </source>
</evidence>